<name>A0A4Y8LFJ8_9BACL</name>
<dbReference type="Proteomes" id="UP000297776">
    <property type="component" value="Unassembled WGS sequence"/>
</dbReference>
<evidence type="ECO:0000313" key="2">
    <source>
        <dbReference type="EMBL" id="TFE00333.1"/>
    </source>
</evidence>
<feature type="transmembrane region" description="Helical" evidence="1">
    <location>
        <begin position="37"/>
        <end position="55"/>
    </location>
</feature>
<gene>
    <name evidence="2" type="ORF">E2626_12700</name>
</gene>
<feature type="transmembrane region" description="Helical" evidence="1">
    <location>
        <begin position="12"/>
        <end position="31"/>
    </location>
</feature>
<feature type="transmembrane region" description="Helical" evidence="1">
    <location>
        <begin position="115"/>
        <end position="134"/>
    </location>
</feature>
<keyword evidence="1" id="KW-1133">Transmembrane helix</keyword>
<evidence type="ECO:0000256" key="1">
    <source>
        <dbReference type="SAM" id="Phobius"/>
    </source>
</evidence>
<evidence type="ECO:0008006" key="4">
    <source>
        <dbReference type="Google" id="ProtNLM"/>
    </source>
</evidence>
<dbReference type="AlphaFoldDB" id="A0A4Y8LFJ8"/>
<feature type="transmembrane region" description="Helical" evidence="1">
    <location>
        <begin position="257"/>
        <end position="275"/>
    </location>
</feature>
<feature type="transmembrane region" description="Helical" evidence="1">
    <location>
        <begin position="193"/>
        <end position="213"/>
    </location>
</feature>
<proteinExistence type="predicted"/>
<keyword evidence="3" id="KW-1185">Reference proteome</keyword>
<evidence type="ECO:0000313" key="3">
    <source>
        <dbReference type="Proteomes" id="UP000297776"/>
    </source>
</evidence>
<accession>A0A4Y8LFJ8</accession>
<dbReference type="RefSeq" id="WP_166786820.1">
    <property type="nucleotide sequence ID" value="NZ_SORX01000007.1"/>
</dbReference>
<feature type="transmembrane region" description="Helical" evidence="1">
    <location>
        <begin position="67"/>
        <end position="95"/>
    </location>
</feature>
<sequence>MESTDRHSIRVSISLIFDSLFPLLVFTAYASNGIFPIHYVAMIFGLTLAVLVLFLKSESSKKGLITALFILTLISAAAGNCPIILIGVLFIFFLWRLQARTQNKDLTQMTTGQLIAFFLVFMSMFIFQLTYGVYPSEILIVYLILGFLLYSSGPFFSSYSGKKANLLFVKWTMLFSASFILIYFLAEPLRRIIMLIANQVNYGIIYLLLLTGLDISLPQVDEEAFESESSSVENMNETNPFERTDIEETVKIETLELIVLVVGIVIIVMLSKIIFSKFSQSTMKETNHDDTVTIERKKFKKTEPEKIRIPNHKVRKEILKIEQKAQLNEAHRFKSETVREWFSRLGFENAAYYAGIYEKVRYANENISEDELNAFEQFVKVFDKRMKSM</sequence>
<feature type="transmembrane region" description="Helical" evidence="1">
    <location>
        <begin position="139"/>
        <end position="156"/>
    </location>
</feature>
<dbReference type="EMBL" id="SORX01000007">
    <property type="protein sequence ID" value="TFE00333.1"/>
    <property type="molecule type" value="Genomic_DNA"/>
</dbReference>
<keyword evidence="1" id="KW-0812">Transmembrane</keyword>
<organism evidence="2 3">
    <name type="scientific">Jeotgalibacillus salarius</name>
    <dbReference type="NCBI Taxonomy" id="546023"/>
    <lineage>
        <taxon>Bacteria</taxon>
        <taxon>Bacillati</taxon>
        <taxon>Bacillota</taxon>
        <taxon>Bacilli</taxon>
        <taxon>Bacillales</taxon>
        <taxon>Caryophanaceae</taxon>
        <taxon>Jeotgalibacillus</taxon>
    </lineage>
</organism>
<keyword evidence="1" id="KW-0472">Membrane</keyword>
<reference evidence="2 3" key="1">
    <citation type="submission" date="2019-03" db="EMBL/GenBank/DDBJ databases">
        <authorList>
            <person name="Yang Y."/>
        </authorList>
    </citation>
    <scope>NUCLEOTIDE SEQUENCE [LARGE SCALE GENOMIC DNA]</scope>
    <source>
        <strain evidence="2 3">ASL-1</strain>
    </source>
</reference>
<feature type="transmembrane region" description="Helical" evidence="1">
    <location>
        <begin position="168"/>
        <end position="186"/>
    </location>
</feature>
<comment type="caution">
    <text evidence="2">The sequence shown here is derived from an EMBL/GenBank/DDBJ whole genome shotgun (WGS) entry which is preliminary data.</text>
</comment>
<protein>
    <recommendedName>
        <fullName evidence="4">DUF4129 domain-containing protein</fullName>
    </recommendedName>
</protein>